<evidence type="ECO:0000256" key="1">
    <source>
        <dbReference type="SAM" id="SignalP"/>
    </source>
</evidence>
<accession>A0A378JF34</accession>
<dbReference type="Pfam" id="PF11393">
    <property type="entry name" value="T4BSS_DotI_IcmL"/>
    <property type="match status" value="1"/>
</dbReference>
<organism evidence="3 5">
    <name type="scientific">Legionella gratiana</name>
    <dbReference type="NCBI Taxonomy" id="45066"/>
    <lineage>
        <taxon>Bacteria</taxon>
        <taxon>Pseudomonadati</taxon>
        <taxon>Pseudomonadota</taxon>
        <taxon>Gammaproteobacteria</taxon>
        <taxon>Legionellales</taxon>
        <taxon>Legionellaceae</taxon>
        <taxon>Legionella</taxon>
    </lineage>
</organism>
<dbReference type="EMBL" id="LNYE01000020">
    <property type="protein sequence ID" value="KTD11994.1"/>
    <property type="molecule type" value="Genomic_DNA"/>
</dbReference>
<keyword evidence="4" id="KW-1185">Reference proteome</keyword>
<gene>
    <name evidence="2" type="ORF">Lgra_1452</name>
    <name evidence="3" type="ORF">NCTC12388_03166</name>
</gene>
<dbReference type="OrthoDB" id="5641224at2"/>
<sequence length="180" mass="20112">MNKKLTSFLGILLLFSQFSYAQPDPVQLSVWANEAIVATYTYSYKNYLEDQKRIAKYFTADGWIAYSKALNASKLPEAVQKNLYYVTAVATEPPVISNIDSTHWKATMGLLVVYRNPQYQQKQHLQVTINFMVAPSGQGVRGYSIASLQSVINKAPCKCDIEEESPLPPSSPPTPNNAKQ</sequence>
<dbReference type="CDD" id="cd16385">
    <property type="entry name" value="IcmL"/>
    <property type="match status" value="1"/>
</dbReference>
<dbReference type="AlphaFoldDB" id="A0A378JF34"/>
<evidence type="ECO:0000313" key="4">
    <source>
        <dbReference type="Proteomes" id="UP000054691"/>
    </source>
</evidence>
<evidence type="ECO:0000313" key="5">
    <source>
        <dbReference type="Proteomes" id="UP000254476"/>
    </source>
</evidence>
<dbReference type="EMBL" id="UGOB01000001">
    <property type="protein sequence ID" value="STX46402.1"/>
    <property type="molecule type" value="Genomic_DNA"/>
</dbReference>
<evidence type="ECO:0000313" key="3">
    <source>
        <dbReference type="EMBL" id="STX46402.1"/>
    </source>
</evidence>
<evidence type="ECO:0000313" key="2">
    <source>
        <dbReference type="EMBL" id="KTD11994.1"/>
    </source>
</evidence>
<dbReference type="Proteomes" id="UP000254476">
    <property type="component" value="Unassembled WGS sequence"/>
</dbReference>
<name>A0A378JF34_9GAMM</name>
<keyword evidence="1" id="KW-0732">Signal</keyword>
<reference evidence="2 4" key="1">
    <citation type="submission" date="2015-11" db="EMBL/GenBank/DDBJ databases">
        <title>Genomic analysis of 38 Legionella species identifies large and diverse effector repertoires.</title>
        <authorList>
            <person name="Burstein D."/>
            <person name="Amaro F."/>
            <person name="Zusman T."/>
            <person name="Lifshitz Z."/>
            <person name="Cohen O."/>
            <person name="Gilbert J.A."/>
            <person name="Pupko T."/>
            <person name="Shuman H.A."/>
            <person name="Segal G."/>
        </authorList>
    </citation>
    <scope>NUCLEOTIDE SEQUENCE [LARGE SCALE GENOMIC DNA]</scope>
    <source>
        <strain evidence="2 4">Lyon 8420412</strain>
    </source>
</reference>
<feature type="signal peptide" evidence="1">
    <location>
        <begin position="1"/>
        <end position="21"/>
    </location>
</feature>
<dbReference type="RefSeq" id="WP_058498591.1">
    <property type="nucleotide sequence ID" value="NZ_CAAAHW010000007.1"/>
</dbReference>
<protein>
    <submittedName>
        <fullName evidence="3">IcmL/DotI homolog</fullName>
    </submittedName>
</protein>
<dbReference type="InterPro" id="IPR021055">
    <property type="entry name" value="T4BSS_IcmL/DotI"/>
</dbReference>
<proteinExistence type="predicted"/>
<reference evidence="3 5" key="2">
    <citation type="submission" date="2018-06" db="EMBL/GenBank/DDBJ databases">
        <authorList>
            <consortium name="Pathogen Informatics"/>
            <person name="Doyle S."/>
        </authorList>
    </citation>
    <scope>NUCLEOTIDE SEQUENCE [LARGE SCALE GENOMIC DNA]</scope>
    <source>
        <strain evidence="3 5">NCTC12388</strain>
    </source>
</reference>
<dbReference type="Proteomes" id="UP000054691">
    <property type="component" value="Unassembled WGS sequence"/>
</dbReference>
<feature type="chain" id="PRO_5017069223" evidence="1">
    <location>
        <begin position="22"/>
        <end position="180"/>
    </location>
</feature>